<protein>
    <recommendedName>
        <fullName evidence="4">FHA domain-containing protein</fullName>
    </recommendedName>
</protein>
<feature type="compositionally biased region" description="Basic and acidic residues" evidence="1">
    <location>
        <begin position="355"/>
        <end position="368"/>
    </location>
</feature>
<reference evidence="2 3" key="1">
    <citation type="journal article" date="2020" name="BMC Genomics">
        <title>Intraspecific diversification of the crop wild relative Brassica cretica Lam. using demographic model selection.</title>
        <authorList>
            <person name="Kioukis A."/>
            <person name="Michalopoulou V.A."/>
            <person name="Briers L."/>
            <person name="Pirintsos S."/>
            <person name="Studholme D.J."/>
            <person name="Pavlidis P."/>
            <person name="Sarris P.F."/>
        </authorList>
    </citation>
    <scope>NUCLEOTIDE SEQUENCE [LARGE SCALE GENOMIC DNA]</scope>
    <source>
        <strain evidence="3">cv. PFS-1207/04</strain>
    </source>
</reference>
<dbReference type="EMBL" id="QGKV02001507">
    <property type="protein sequence ID" value="KAF3527359.1"/>
    <property type="molecule type" value="Genomic_DNA"/>
</dbReference>
<proteinExistence type="predicted"/>
<gene>
    <name evidence="2" type="ORF">DY000_02042322</name>
</gene>
<accession>A0ABQ7B536</accession>
<organism evidence="2 3">
    <name type="scientific">Brassica cretica</name>
    <name type="common">Mustard</name>
    <dbReference type="NCBI Taxonomy" id="69181"/>
    <lineage>
        <taxon>Eukaryota</taxon>
        <taxon>Viridiplantae</taxon>
        <taxon>Streptophyta</taxon>
        <taxon>Embryophyta</taxon>
        <taxon>Tracheophyta</taxon>
        <taxon>Spermatophyta</taxon>
        <taxon>Magnoliopsida</taxon>
        <taxon>eudicotyledons</taxon>
        <taxon>Gunneridae</taxon>
        <taxon>Pentapetalae</taxon>
        <taxon>rosids</taxon>
        <taxon>malvids</taxon>
        <taxon>Brassicales</taxon>
        <taxon>Brassicaceae</taxon>
        <taxon>Brassiceae</taxon>
        <taxon>Brassica</taxon>
    </lineage>
</organism>
<sequence length="414" mass="46881">MQVILAKDDQRILQLHRRNQVKHVVTTGCNPEDKGYETTVINTCSRSRKSLPQFVEACLQLEKLVMRLKFDTREAVRDYLWSITGIDDLKGVRAERKGYSMTTRSWICSVCQGQECQVKMENGEMKHSKKLLEDFVGIAGKFITVCPSQEGKSRLHLREHNKCGSGYMVASHGILRQCPQESPLANGQILIDGKVLIRLLAGSMTNRRVQVFDGDAHVLVFGDILIQEGVNQGCVESLSSSDDWMAGPVQSNSGAKVFEESDSRLSAHEWNRKAKEEINLKKDVHVSVQALEQVRDFNSKLGSQLKTIDECDGYSEWQWDCHIPFIRRLKKIMKELQAWLKVELREVRRDKSRQGDAEDELVCSKHQEGSAQRKGYGLGPNRGSFVRFGQNPSDMFNVGPACTSYARITYGPNR</sequence>
<feature type="region of interest" description="Disordered" evidence="1">
    <location>
        <begin position="355"/>
        <end position="376"/>
    </location>
</feature>
<evidence type="ECO:0008006" key="4">
    <source>
        <dbReference type="Google" id="ProtNLM"/>
    </source>
</evidence>
<evidence type="ECO:0000313" key="3">
    <source>
        <dbReference type="Proteomes" id="UP000266723"/>
    </source>
</evidence>
<evidence type="ECO:0000256" key="1">
    <source>
        <dbReference type="SAM" id="MobiDB-lite"/>
    </source>
</evidence>
<comment type="caution">
    <text evidence="2">The sequence shown here is derived from an EMBL/GenBank/DDBJ whole genome shotgun (WGS) entry which is preliminary data.</text>
</comment>
<dbReference type="Proteomes" id="UP000266723">
    <property type="component" value="Unassembled WGS sequence"/>
</dbReference>
<keyword evidence="3" id="KW-1185">Reference proteome</keyword>
<evidence type="ECO:0000313" key="2">
    <source>
        <dbReference type="EMBL" id="KAF3527359.1"/>
    </source>
</evidence>
<name>A0ABQ7B536_BRACR</name>